<dbReference type="CDD" id="cd18793">
    <property type="entry name" value="SF2_C_SNF"/>
    <property type="match status" value="1"/>
</dbReference>
<dbReference type="GO" id="GO:0004386">
    <property type="term" value="F:helicase activity"/>
    <property type="evidence" value="ECO:0007669"/>
    <property type="project" value="UniProtKB-KW"/>
</dbReference>
<dbReference type="InterPro" id="IPR000330">
    <property type="entry name" value="SNF2_N"/>
</dbReference>
<dbReference type="RefSeq" id="WP_284055800.1">
    <property type="nucleotide sequence ID" value="NZ_JAMSLR010000001.1"/>
</dbReference>
<feature type="domain" description="Helicase C-terminal" evidence="8">
    <location>
        <begin position="725"/>
        <end position="892"/>
    </location>
</feature>
<dbReference type="InterPro" id="IPR001650">
    <property type="entry name" value="Helicase_C-like"/>
</dbReference>
<feature type="coiled-coil region" evidence="5">
    <location>
        <begin position="907"/>
        <end position="934"/>
    </location>
</feature>
<dbReference type="PANTHER" id="PTHR10799">
    <property type="entry name" value="SNF2/RAD54 HELICASE FAMILY"/>
    <property type="match status" value="1"/>
</dbReference>
<proteinExistence type="predicted"/>
<accession>A0AA42B960</accession>
<feature type="compositionally biased region" description="Pro residues" evidence="6">
    <location>
        <begin position="1210"/>
        <end position="1226"/>
    </location>
</feature>
<dbReference type="AlphaFoldDB" id="A0AA42B960"/>
<evidence type="ECO:0000259" key="7">
    <source>
        <dbReference type="PROSITE" id="PS51192"/>
    </source>
</evidence>
<dbReference type="Proteomes" id="UP001165306">
    <property type="component" value="Unassembled WGS sequence"/>
</dbReference>
<dbReference type="InterPro" id="IPR057342">
    <property type="entry name" value="DEXDc_RapA"/>
</dbReference>
<dbReference type="GO" id="GO:0005524">
    <property type="term" value="F:ATP binding"/>
    <property type="evidence" value="ECO:0007669"/>
    <property type="project" value="UniProtKB-KW"/>
</dbReference>
<evidence type="ECO:0000256" key="2">
    <source>
        <dbReference type="ARBA" id="ARBA00022801"/>
    </source>
</evidence>
<dbReference type="Gene3D" id="3.40.50.10810">
    <property type="entry name" value="Tandem AAA-ATPase domain"/>
    <property type="match status" value="1"/>
</dbReference>
<keyword evidence="3" id="KW-0347">Helicase</keyword>
<evidence type="ECO:0000256" key="1">
    <source>
        <dbReference type="ARBA" id="ARBA00022741"/>
    </source>
</evidence>
<dbReference type="InterPro" id="IPR038718">
    <property type="entry name" value="SNF2-like_sf"/>
</dbReference>
<dbReference type="CDD" id="cd09179">
    <property type="entry name" value="PLDc_N_DEXD_a"/>
    <property type="match status" value="1"/>
</dbReference>
<feature type="region of interest" description="Disordered" evidence="6">
    <location>
        <begin position="1206"/>
        <end position="1226"/>
    </location>
</feature>
<evidence type="ECO:0000256" key="4">
    <source>
        <dbReference type="ARBA" id="ARBA00022840"/>
    </source>
</evidence>
<sequence>MAGLRDYPFQISYGPGDDRLHAFYLPALERSVRYDRSAGFFSSSALAVAAAGIARLIRNGGRMRLLVGAQLAPEDVQAVVAGQELAAVVRRRLLEGLATPEDELMRDRLAALAWMVAEGTLEIRVVLPCDRAGHPLPADEAAEYFHAKEGVFTDAAGDRVAFSGSVNESARGWQHNYEQFAVYFSWDSTRPYLEQVVRRFERLWYGEEPGWVALLLPEAVRQRLVSLRPERPPERDPLERAVAVAEGRGVYVAERAASRAAAVAQYLRDAPYLVGSEGLGLATAAVVPWPHQARVARTLVERFPERFLLADEVGLGKTVEAGLALRQLVLSGRARRALLLVPHSVLRQWQEELSEKFCLDVPRYEDGRLWSARGEAREPRGPNPFASEPLLLVSSQLAKRRDRASQVLEAGPWDLVVVDEAHHARRHGPEGGPARPNRLLALLREVSRRTRGLWLLSATPMQLHPVELWDLLALLGLGGNWGAGPEPFLRFFAELRRGPAELDWSAVLPLVREEVARSGLDPSFCRQAERELGAVGWEQVRAALAGRSSLSPQHLAERQRAWLVAGLRRHTPLARLMFRHTRPLLRRYAERGLLDARVPEREPRPVWIEMTPAERALYERIEEYIAEFYARYEAERRGLGFVMAVYRRRLTSSFHAVRCSLERRLEYLRRARPDLGLTDEDLEQVELEQDVSEELPEALRQAYVEEARYLEDFVWELGLLGEDSKLAALLRCLDELFRRHETVAVFTQYTDTLDALRERLRQVYGGQVACYSGRGGEAWLDGAWRPVTKEAVKNAFRAGQVKILVCTDAASEGLNLQTCGALVNYDLPWNPMRVEQRIGRFDRIGQRYPVVQVLNLFYAGTIEAEVYRRLSDRIDWFRAVVGELQPILSQVAQAIERVALQPRRQRERELEAQVAEIQQRLAKQEQALLELDAELYDAEFQQHLASPVSLADLERVVPSLPGLAERFRPHPEIPGAWLVRWRGGLHAVTFDREVFDAHSETVRLLTYGEPLLAELLDAVEPLAGDGPGAVVRLAREGEPPLRGYYRLAGDRAEWLGSVAALEQALEAEGPGWSLEAAEAARRDFERRCAALLEGWQAYEERSRELHGSQLAARGRRVLVETALVEIALGRRPELFRDEYPFSFGAGAVAGLRRHGFPFTALIRLVGLDGVEAREDDPRWEELSRLSVEQLKARWRRLREEARELVHELAPAPPAPPAPPADEPGAR</sequence>
<dbReference type="InterPro" id="IPR014001">
    <property type="entry name" value="Helicase_ATP-bd"/>
</dbReference>
<evidence type="ECO:0000313" key="9">
    <source>
        <dbReference type="EMBL" id="MCM8748021.1"/>
    </source>
</evidence>
<dbReference type="CDD" id="cd18011">
    <property type="entry name" value="DEXDc_RapA"/>
    <property type="match status" value="1"/>
</dbReference>
<dbReference type="Pfam" id="PF00271">
    <property type="entry name" value="Helicase_C"/>
    <property type="match status" value="1"/>
</dbReference>
<dbReference type="Pfam" id="PF00176">
    <property type="entry name" value="SNF2-rel_dom"/>
    <property type="match status" value="1"/>
</dbReference>
<dbReference type="SMART" id="SM00487">
    <property type="entry name" value="DEXDc"/>
    <property type="match status" value="1"/>
</dbReference>
<keyword evidence="1" id="KW-0547">Nucleotide-binding</keyword>
<keyword evidence="10" id="KW-1185">Reference proteome</keyword>
<evidence type="ECO:0000256" key="3">
    <source>
        <dbReference type="ARBA" id="ARBA00022806"/>
    </source>
</evidence>
<protein>
    <submittedName>
        <fullName evidence="9">SNF2-related protein</fullName>
    </submittedName>
</protein>
<evidence type="ECO:0000259" key="8">
    <source>
        <dbReference type="PROSITE" id="PS51194"/>
    </source>
</evidence>
<dbReference type="Gene3D" id="3.40.50.300">
    <property type="entry name" value="P-loop containing nucleotide triphosphate hydrolases"/>
    <property type="match status" value="1"/>
</dbReference>
<dbReference type="SMART" id="SM00490">
    <property type="entry name" value="HELICc"/>
    <property type="match status" value="1"/>
</dbReference>
<keyword evidence="2" id="KW-0378">Hydrolase</keyword>
<feature type="domain" description="Helicase ATP-binding" evidence="7">
    <location>
        <begin position="298"/>
        <end position="478"/>
    </location>
</feature>
<dbReference type="PROSITE" id="PS51194">
    <property type="entry name" value="HELICASE_CTER"/>
    <property type="match status" value="1"/>
</dbReference>
<evidence type="ECO:0000256" key="5">
    <source>
        <dbReference type="SAM" id="Coils"/>
    </source>
</evidence>
<dbReference type="SUPFAM" id="SSF52540">
    <property type="entry name" value="P-loop containing nucleoside triphosphate hydrolases"/>
    <property type="match status" value="2"/>
</dbReference>
<dbReference type="GO" id="GO:0016787">
    <property type="term" value="F:hydrolase activity"/>
    <property type="evidence" value="ECO:0007669"/>
    <property type="project" value="UniProtKB-KW"/>
</dbReference>
<keyword evidence="5" id="KW-0175">Coiled coil</keyword>
<dbReference type="InterPro" id="IPR027417">
    <property type="entry name" value="P-loop_NTPase"/>
</dbReference>
<dbReference type="PROSITE" id="PS51192">
    <property type="entry name" value="HELICASE_ATP_BIND_1"/>
    <property type="match status" value="1"/>
</dbReference>
<dbReference type="EMBL" id="JAMSLR010000001">
    <property type="protein sequence ID" value="MCM8748021.1"/>
    <property type="molecule type" value="Genomic_DNA"/>
</dbReference>
<gene>
    <name evidence="9" type="ORF">NET02_02550</name>
</gene>
<evidence type="ECO:0000313" key="10">
    <source>
        <dbReference type="Proteomes" id="UP001165306"/>
    </source>
</evidence>
<name>A0AA42B960_9BACT</name>
<evidence type="ECO:0000256" key="6">
    <source>
        <dbReference type="SAM" id="MobiDB-lite"/>
    </source>
</evidence>
<organism evidence="9 10">
    <name type="scientific">Thermalbibacter longus</name>
    <dbReference type="NCBI Taxonomy" id="2951981"/>
    <lineage>
        <taxon>Bacteria</taxon>
        <taxon>Pseudomonadati</taxon>
        <taxon>Thermomicrobiota</taxon>
        <taxon>Thermomicrobia</taxon>
        <taxon>Thermomicrobiales</taxon>
        <taxon>Thermomicrobiaceae</taxon>
        <taxon>Thermalbibacter</taxon>
    </lineage>
</organism>
<dbReference type="InterPro" id="IPR049730">
    <property type="entry name" value="SNF2/RAD54-like_C"/>
</dbReference>
<keyword evidence="4" id="KW-0067">ATP-binding</keyword>
<comment type="caution">
    <text evidence="9">The sequence shown here is derived from an EMBL/GenBank/DDBJ whole genome shotgun (WGS) entry which is preliminary data.</text>
</comment>
<reference evidence="9" key="1">
    <citation type="submission" date="2022-06" db="EMBL/GenBank/DDBJ databases">
        <title>CFH 74404 Thermomicrobiaceae sp.</title>
        <authorList>
            <person name="Ming H."/>
            <person name="Li W.-J."/>
            <person name="Zhao Z."/>
        </authorList>
    </citation>
    <scope>NUCLEOTIDE SEQUENCE</scope>
    <source>
        <strain evidence="9">CFH 74404</strain>
    </source>
</reference>